<gene>
    <name evidence="4" type="ORF">PGO_073390</name>
</gene>
<feature type="region of interest" description="Disordered" evidence="1">
    <location>
        <begin position="102"/>
        <end position="155"/>
    </location>
</feature>
<dbReference type="InterPro" id="IPR006389">
    <property type="entry name" value="Early_transc_mb_plasmodium"/>
</dbReference>
<feature type="chain" id="PRO_5012282139" evidence="3">
    <location>
        <begin position="25"/>
        <end position="237"/>
    </location>
</feature>
<dbReference type="OMA" id="YHISELW"/>
<feature type="compositionally biased region" description="Low complexity" evidence="1">
    <location>
        <begin position="102"/>
        <end position="139"/>
    </location>
</feature>
<feature type="signal peptide" evidence="3">
    <location>
        <begin position="1"/>
        <end position="24"/>
    </location>
</feature>
<evidence type="ECO:0000256" key="3">
    <source>
        <dbReference type="SAM" id="SignalP"/>
    </source>
</evidence>
<keyword evidence="2" id="KW-1133">Transmembrane helix</keyword>
<dbReference type="EMBL" id="BDQF01000008">
    <property type="protein sequence ID" value="GAW80424.1"/>
    <property type="molecule type" value="Genomic_DNA"/>
</dbReference>
<dbReference type="Proteomes" id="UP000195521">
    <property type="component" value="Unassembled WGS sequence"/>
</dbReference>
<comment type="caution">
    <text evidence="4">The sequence shown here is derived from an EMBL/GenBank/DDBJ whole genome shotgun (WGS) entry which is preliminary data.</text>
</comment>
<evidence type="ECO:0000313" key="5">
    <source>
        <dbReference type="Proteomes" id="UP000195521"/>
    </source>
</evidence>
<protein>
    <submittedName>
        <fullName evidence="4">Early transcribed membrane protein</fullName>
    </submittedName>
</protein>
<reference evidence="5" key="1">
    <citation type="submission" date="2017-04" db="EMBL/GenBank/DDBJ databases">
        <title>Plasmodium gonderi genome.</title>
        <authorList>
            <person name="Arisue N."/>
            <person name="Honma H."/>
            <person name="Kawai S."/>
            <person name="Tougan T."/>
            <person name="Tanabe K."/>
            <person name="Horii T."/>
        </authorList>
    </citation>
    <scope>NUCLEOTIDE SEQUENCE [LARGE SCALE GENOMIC DNA]</scope>
    <source>
        <strain evidence="5">ATCC 30045</strain>
    </source>
</reference>
<dbReference type="OrthoDB" id="386906at2759"/>
<feature type="transmembrane region" description="Helical" evidence="2">
    <location>
        <begin position="52"/>
        <end position="73"/>
    </location>
</feature>
<accession>A0A1Y1JK43</accession>
<proteinExistence type="predicted"/>
<keyword evidence="3" id="KW-0732">Signal</keyword>
<organism evidence="4 5">
    <name type="scientific">Plasmodium gonderi</name>
    <dbReference type="NCBI Taxonomy" id="77519"/>
    <lineage>
        <taxon>Eukaryota</taxon>
        <taxon>Sar</taxon>
        <taxon>Alveolata</taxon>
        <taxon>Apicomplexa</taxon>
        <taxon>Aconoidasida</taxon>
        <taxon>Haemosporida</taxon>
        <taxon>Plasmodiidae</taxon>
        <taxon>Plasmodium</taxon>
        <taxon>Plasmodium (Plasmodium)</taxon>
    </lineage>
</organism>
<keyword evidence="2" id="KW-0812">Transmembrane</keyword>
<evidence type="ECO:0000313" key="4">
    <source>
        <dbReference type="EMBL" id="GAW80424.1"/>
    </source>
</evidence>
<dbReference type="GeneID" id="39747137"/>
<dbReference type="AlphaFoldDB" id="A0A1Y1JK43"/>
<dbReference type="NCBIfam" id="TIGR01495">
    <property type="entry name" value="ETRAMP"/>
    <property type="match status" value="1"/>
</dbReference>
<evidence type="ECO:0000256" key="2">
    <source>
        <dbReference type="SAM" id="Phobius"/>
    </source>
</evidence>
<sequence>MRITKVLTTLSVLIVISLLSPCMSKNLFLEKVKEQLDAFDKNMKKKDFKKKVYISTAVLGLAILANVLLGVGYHSYKKKQNEKQKEQEKKQQYQRHFQQKFQKSYEKPLQQQPEQQQKQPSEQQLKQPSEQQLKQQPKQNYSDYKLKTDSNKNSKTVKEIMDKVSRLSEKNMAKMLKSGKSYNPRLIEIISSVESEVKKRNAKLDKHDISNISYDVLKNLYQTSERWKKNPNLIPNM</sequence>
<evidence type="ECO:0000256" key="1">
    <source>
        <dbReference type="SAM" id="MobiDB-lite"/>
    </source>
</evidence>
<dbReference type="Pfam" id="PF09716">
    <property type="entry name" value="ETRAMP"/>
    <property type="match status" value="1"/>
</dbReference>
<feature type="compositionally biased region" description="Basic and acidic residues" evidence="1">
    <location>
        <begin position="144"/>
        <end position="155"/>
    </location>
</feature>
<name>A0A1Y1JK43_PLAGO</name>
<keyword evidence="5" id="KW-1185">Reference proteome</keyword>
<keyword evidence="2" id="KW-0472">Membrane</keyword>
<dbReference type="RefSeq" id="XP_028543013.1">
    <property type="nucleotide sequence ID" value="XM_028687212.1"/>
</dbReference>